<comment type="caution">
    <text evidence="5">The sequence shown here is derived from an EMBL/GenBank/DDBJ whole genome shotgun (WGS) entry which is preliminary data.</text>
</comment>
<dbReference type="Proteomes" id="UP001589709">
    <property type="component" value="Unassembled WGS sequence"/>
</dbReference>
<dbReference type="InterPro" id="IPR011711">
    <property type="entry name" value="GntR_C"/>
</dbReference>
<dbReference type="Gene3D" id="1.20.120.530">
    <property type="entry name" value="GntR ligand-binding domain-like"/>
    <property type="match status" value="1"/>
</dbReference>
<keyword evidence="1" id="KW-0805">Transcription regulation</keyword>
<dbReference type="EMBL" id="JBHMCY010000092">
    <property type="protein sequence ID" value="MFB9467116.1"/>
    <property type="molecule type" value="Genomic_DNA"/>
</dbReference>
<name>A0ABV5NAQ7_9ACTN</name>
<feature type="non-terminal residue" evidence="5">
    <location>
        <position position="1"/>
    </location>
</feature>
<evidence type="ECO:0000256" key="2">
    <source>
        <dbReference type="ARBA" id="ARBA00023125"/>
    </source>
</evidence>
<evidence type="ECO:0000256" key="1">
    <source>
        <dbReference type="ARBA" id="ARBA00023015"/>
    </source>
</evidence>
<evidence type="ECO:0000313" key="6">
    <source>
        <dbReference type="Proteomes" id="UP001589709"/>
    </source>
</evidence>
<evidence type="ECO:0000256" key="3">
    <source>
        <dbReference type="ARBA" id="ARBA00023163"/>
    </source>
</evidence>
<evidence type="ECO:0000259" key="4">
    <source>
        <dbReference type="Pfam" id="PF07729"/>
    </source>
</evidence>
<gene>
    <name evidence="5" type="ORF">ACFF45_31620</name>
</gene>
<dbReference type="SUPFAM" id="SSF48008">
    <property type="entry name" value="GntR ligand-binding domain-like"/>
    <property type="match status" value="1"/>
</dbReference>
<keyword evidence="2" id="KW-0238">DNA-binding</keyword>
<organism evidence="5 6">
    <name type="scientific">Streptomyces cinereospinus</name>
    <dbReference type="NCBI Taxonomy" id="285561"/>
    <lineage>
        <taxon>Bacteria</taxon>
        <taxon>Bacillati</taxon>
        <taxon>Actinomycetota</taxon>
        <taxon>Actinomycetes</taxon>
        <taxon>Kitasatosporales</taxon>
        <taxon>Streptomycetaceae</taxon>
        <taxon>Streptomyces</taxon>
    </lineage>
</organism>
<proteinExistence type="predicted"/>
<keyword evidence="3" id="KW-0804">Transcription</keyword>
<dbReference type="InterPro" id="IPR008920">
    <property type="entry name" value="TF_FadR/GntR_C"/>
</dbReference>
<dbReference type="RefSeq" id="WP_381350247.1">
    <property type="nucleotide sequence ID" value="NZ_JBHMCY010000092.1"/>
</dbReference>
<sequence length="74" mass="8137">YRMAFVSWNPLEWQADTSAQHHTIAEAVKSRDVKAASRALATHLGRTALVVLSMASPTYEPVRIRRALATACGE</sequence>
<dbReference type="Pfam" id="PF07729">
    <property type="entry name" value="FCD"/>
    <property type="match status" value="1"/>
</dbReference>
<protein>
    <submittedName>
        <fullName evidence="5">FCD domain-containing protein</fullName>
    </submittedName>
</protein>
<keyword evidence="6" id="KW-1185">Reference proteome</keyword>
<reference evidence="5 6" key="1">
    <citation type="submission" date="2024-09" db="EMBL/GenBank/DDBJ databases">
        <authorList>
            <person name="Sun Q."/>
            <person name="Mori K."/>
        </authorList>
    </citation>
    <scope>NUCLEOTIDE SEQUENCE [LARGE SCALE GENOMIC DNA]</scope>
    <source>
        <strain evidence="5 6">JCM 6917</strain>
    </source>
</reference>
<accession>A0ABV5NAQ7</accession>
<feature type="domain" description="GntR C-terminal" evidence="4">
    <location>
        <begin position="7"/>
        <end position="45"/>
    </location>
</feature>
<evidence type="ECO:0000313" key="5">
    <source>
        <dbReference type="EMBL" id="MFB9467116.1"/>
    </source>
</evidence>